<dbReference type="AlphaFoldDB" id="A0A238UAA0"/>
<protein>
    <submittedName>
        <fullName evidence="2">Probable lipoprotein</fullName>
    </submittedName>
</protein>
<dbReference type="EMBL" id="LT899436">
    <property type="protein sequence ID" value="SNR15330.1"/>
    <property type="molecule type" value="Genomic_DNA"/>
</dbReference>
<reference evidence="2 3" key="1">
    <citation type="submission" date="2017-07" db="EMBL/GenBank/DDBJ databases">
        <authorList>
            <person name="Sun Z.S."/>
            <person name="Albrecht U."/>
            <person name="Echele G."/>
            <person name="Lee C.C."/>
        </authorList>
    </citation>
    <scope>NUCLEOTIDE SEQUENCE [LARGE SCALE GENOMIC DNA]</scope>
    <source>
        <strain evidence="3">type strain: KCTC 22618</strain>
    </source>
</reference>
<keyword evidence="3" id="KW-1185">Reference proteome</keyword>
<dbReference type="KEGG" id="tje:TJEJU_1602"/>
<organism evidence="2 3">
    <name type="scientific">Tenacibaculum jejuense</name>
    <dbReference type="NCBI Taxonomy" id="584609"/>
    <lineage>
        <taxon>Bacteria</taxon>
        <taxon>Pseudomonadati</taxon>
        <taxon>Bacteroidota</taxon>
        <taxon>Flavobacteriia</taxon>
        <taxon>Flavobacteriales</taxon>
        <taxon>Flavobacteriaceae</taxon>
        <taxon>Tenacibaculum</taxon>
    </lineage>
</organism>
<sequence>MNRTIKYTSLFIFLLTLLCSCGEKLTLEQQIVKDISSIKRIKDCNNVPKEAKISNVTFGNLNPTPGTNMYVIAVEYDYTVLEKTTHVKNSYVYFKHGESYDFSKVVGGCDK</sequence>
<feature type="signal peptide" evidence="1">
    <location>
        <begin position="1"/>
        <end position="21"/>
    </location>
</feature>
<gene>
    <name evidence="2" type="ORF">TJEJU_1602</name>
</gene>
<evidence type="ECO:0000313" key="2">
    <source>
        <dbReference type="EMBL" id="SNR15330.1"/>
    </source>
</evidence>
<name>A0A238UAA0_9FLAO</name>
<dbReference type="RefSeq" id="WP_095070968.1">
    <property type="nucleotide sequence ID" value="NZ_LT899436.1"/>
</dbReference>
<keyword evidence="2" id="KW-0449">Lipoprotein</keyword>
<dbReference type="PROSITE" id="PS51257">
    <property type="entry name" value="PROKAR_LIPOPROTEIN"/>
    <property type="match status" value="1"/>
</dbReference>
<evidence type="ECO:0000256" key="1">
    <source>
        <dbReference type="SAM" id="SignalP"/>
    </source>
</evidence>
<proteinExistence type="predicted"/>
<accession>A0A238UAA0</accession>
<evidence type="ECO:0000313" key="3">
    <source>
        <dbReference type="Proteomes" id="UP000215214"/>
    </source>
</evidence>
<dbReference type="Proteomes" id="UP000215214">
    <property type="component" value="Chromosome TJEJU"/>
</dbReference>
<feature type="chain" id="PRO_5013348497" evidence="1">
    <location>
        <begin position="22"/>
        <end position="111"/>
    </location>
</feature>
<keyword evidence="1" id="KW-0732">Signal</keyword>